<evidence type="ECO:0000313" key="16">
    <source>
        <dbReference type="EMBL" id="KAK9507922.1"/>
    </source>
</evidence>
<evidence type="ECO:0000256" key="6">
    <source>
        <dbReference type="ARBA" id="ARBA00023018"/>
    </source>
</evidence>
<keyword evidence="14" id="KW-0732">Signal</keyword>
<dbReference type="EMBL" id="JAPXFL010000004">
    <property type="protein sequence ID" value="KAK9507922.1"/>
    <property type="molecule type" value="Genomic_DNA"/>
</dbReference>
<feature type="domain" description="Neurotransmitter-gated ion-channel ligand-binding" evidence="15">
    <location>
        <begin position="42"/>
        <end position="242"/>
    </location>
</feature>
<keyword evidence="11" id="KW-0407">Ion channel</keyword>
<dbReference type="PRINTS" id="PR00252">
    <property type="entry name" value="NRIONCHANNEL"/>
</dbReference>
<comment type="similarity">
    <text evidence="1">Belongs to the ligand-gated ion channel (TC 1.A.9) family. Acetylcholine receptor (TC 1.A.9.1) subfamily.</text>
</comment>
<evidence type="ECO:0000256" key="4">
    <source>
        <dbReference type="ARBA" id="ARBA00022692"/>
    </source>
</evidence>
<keyword evidence="2" id="KW-0813">Transport</keyword>
<dbReference type="SUPFAM" id="SSF63712">
    <property type="entry name" value="Nicotinic receptor ligand binding domain-like"/>
    <property type="match status" value="1"/>
</dbReference>
<feature type="chain" id="PRO_5043665365" description="Neurotransmitter-gated ion-channel ligand-binding domain-containing protein" evidence="14">
    <location>
        <begin position="22"/>
        <end position="350"/>
    </location>
</feature>
<comment type="subcellular location">
    <subcellularLocation>
        <location evidence="12">Postsynaptic cell membrane</location>
        <topology evidence="12">Multi-pass membrane protein</topology>
    </subcellularLocation>
</comment>
<proteinExistence type="inferred from homology"/>
<evidence type="ECO:0000313" key="17">
    <source>
        <dbReference type="Proteomes" id="UP001461498"/>
    </source>
</evidence>
<dbReference type="AlphaFoldDB" id="A0AAW1DBN6"/>
<keyword evidence="5 13" id="KW-1133">Transmembrane helix</keyword>
<evidence type="ECO:0000256" key="13">
    <source>
        <dbReference type="SAM" id="Phobius"/>
    </source>
</evidence>
<keyword evidence="4 13" id="KW-0812">Transmembrane</keyword>
<feature type="transmembrane region" description="Helical" evidence="13">
    <location>
        <begin position="275"/>
        <end position="293"/>
    </location>
</feature>
<dbReference type="PANTHER" id="PTHR18945">
    <property type="entry name" value="NEUROTRANSMITTER GATED ION CHANNEL"/>
    <property type="match status" value="1"/>
</dbReference>
<dbReference type="PRINTS" id="PR00254">
    <property type="entry name" value="NICOTINICR"/>
</dbReference>
<evidence type="ECO:0000256" key="11">
    <source>
        <dbReference type="ARBA" id="ARBA00023303"/>
    </source>
</evidence>
<dbReference type="InterPro" id="IPR036734">
    <property type="entry name" value="Neur_chan_lig-bd_sf"/>
</dbReference>
<evidence type="ECO:0000256" key="2">
    <source>
        <dbReference type="ARBA" id="ARBA00022448"/>
    </source>
</evidence>
<accession>A0AAW1DBN6</accession>
<evidence type="ECO:0000256" key="8">
    <source>
        <dbReference type="ARBA" id="ARBA00023136"/>
    </source>
</evidence>
<evidence type="ECO:0000256" key="10">
    <source>
        <dbReference type="ARBA" id="ARBA00023286"/>
    </source>
</evidence>
<evidence type="ECO:0000256" key="9">
    <source>
        <dbReference type="ARBA" id="ARBA00023170"/>
    </source>
</evidence>
<dbReference type="GO" id="GO:0022848">
    <property type="term" value="F:acetylcholine-gated monoatomic cation-selective channel activity"/>
    <property type="evidence" value="ECO:0007669"/>
    <property type="project" value="InterPro"/>
</dbReference>
<evidence type="ECO:0000256" key="3">
    <source>
        <dbReference type="ARBA" id="ARBA00022475"/>
    </source>
</evidence>
<keyword evidence="7" id="KW-0406">Ion transport</keyword>
<dbReference type="Gene3D" id="2.70.170.10">
    <property type="entry name" value="Neurotransmitter-gated ion-channel ligand-binding domain"/>
    <property type="match status" value="1"/>
</dbReference>
<keyword evidence="3" id="KW-1003">Cell membrane</keyword>
<feature type="transmembrane region" description="Helical" evidence="13">
    <location>
        <begin position="244"/>
        <end position="268"/>
    </location>
</feature>
<evidence type="ECO:0000259" key="15">
    <source>
        <dbReference type="Pfam" id="PF02931"/>
    </source>
</evidence>
<dbReference type="InterPro" id="IPR006201">
    <property type="entry name" value="Neur_channel"/>
</dbReference>
<dbReference type="SUPFAM" id="SSF90112">
    <property type="entry name" value="Neurotransmitter-gated ion-channel transmembrane pore"/>
    <property type="match status" value="1"/>
</dbReference>
<keyword evidence="10" id="KW-1071">Ligand-gated ion channel</keyword>
<comment type="caution">
    <text evidence="16">The sequence shown here is derived from an EMBL/GenBank/DDBJ whole genome shotgun (WGS) entry which is preliminary data.</text>
</comment>
<evidence type="ECO:0000256" key="5">
    <source>
        <dbReference type="ARBA" id="ARBA00022989"/>
    </source>
</evidence>
<evidence type="ECO:0000256" key="14">
    <source>
        <dbReference type="SAM" id="SignalP"/>
    </source>
</evidence>
<sequence>MFKCVLLASLVLILVVVYSEADSENSRTSLVRPWNATFTDLLKRDLLHTYDKFARPTQHTKTTVVLIDLVIKHIDLDDEKGVLTVNTWVQLHWDDEKLKWDSKLYGDLKVLHLADHELWEPDIALYNSAGSSIDHYGNTHLIVHSNGQVLWVPPAQFSVFCSLDLSKWPFDKHTCTLILGSWTYDGNQVNLTTSKNKVEVEKNFESNDWEILEVVKERSQKYYSCCEEPYIDVTFNITIKRKSVAYYSVVITPAFALVMLTLGVFWLPPHAAEKFLISGITALLICIFLIYFAQRLPVMGDKTPLIGTTKFFIFSFFFGSKLLFFFPFFKLLSVKNIQYVVLSRRYKMRD</sequence>
<organism evidence="16 17">
    <name type="scientific">Rhynocoris fuscipes</name>
    <dbReference type="NCBI Taxonomy" id="488301"/>
    <lineage>
        <taxon>Eukaryota</taxon>
        <taxon>Metazoa</taxon>
        <taxon>Ecdysozoa</taxon>
        <taxon>Arthropoda</taxon>
        <taxon>Hexapoda</taxon>
        <taxon>Insecta</taxon>
        <taxon>Pterygota</taxon>
        <taxon>Neoptera</taxon>
        <taxon>Paraneoptera</taxon>
        <taxon>Hemiptera</taxon>
        <taxon>Heteroptera</taxon>
        <taxon>Panheteroptera</taxon>
        <taxon>Cimicomorpha</taxon>
        <taxon>Reduviidae</taxon>
        <taxon>Harpactorinae</taxon>
        <taxon>Harpactorini</taxon>
        <taxon>Rhynocoris</taxon>
    </lineage>
</organism>
<dbReference type="InterPro" id="IPR006202">
    <property type="entry name" value="Neur_chan_lig-bd"/>
</dbReference>
<dbReference type="Gene3D" id="1.20.58.390">
    <property type="entry name" value="Neurotransmitter-gated ion-channel transmembrane domain"/>
    <property type="match status" value="1"/>
</dbReference>
<dbReference type="FunFam" id="2.70.170.10:FF:000016">
    <property type="entry name" value="Nicotinic acetylcholine receptor subunit"/>
    <property type="match status" value="1"/>
</dbReference>
<keyword evidence="17" id="KW-1185">Reference proteome</keyword>
<evidence type="ECO:0000256" key="1">
    <source>
        <dbReference type="ARBA" id="ARBA00009237"/>
    </source>
</evidence>
<reference evidence="16 17" key="1">
    <citation type="submission" date="2022-12" db="EMBL/GenBank/DDBJ databases">
        <title>Chromosome-level genome assembly of true bugs.</title>
        <authorList>
            <person name="Ma L."/>
            <person name="Li H."/>
        </authorList>
    </citation>
    <scope>NUCLEOTIDE SEQUENCE [LARGE SCALE GENOMIC DNA]</scope>
    <source>
        <strain evidence="16">Lab_2022b</strain>
    </source>
</reference>
<name>A0AAW1DBN6_9HEMI</name>
<evidence type="ECO:0000256" key="7">
    <source>
        <dbReference type="ARBA" id="ARBA00023065"/>
    </source>
</evidence>
<keyword evidence="8 13" id="KW-0472">Membrane</keyword>
<keyword evidence="9" id="KW-0675">Receptor</keyword>
<dbReference type="CDD" id="cd18997">
    <property type="entry name" value="LGIC_ECD_nAChR"/>
    <property type="match status" value="1"/>
</dbReference>
<evidence type="ECO:0000256" key="12">
    <source>
        <dbReference type="ARBA" id="ARBA00034104"/>
    </source>
</evidence>
<dbReference type="Pfam" id="PF02931">
    <property type="entry name" value="Neur_chan_LBD"/>
    <property type="match status" value="1"/>
</dbReference>
<dbReference type="Proteomes" id="UP001461498">
    <property type="component" value="Unassembled WGS sequence"/>
</dbReference>
<protein>
    <recommendedName>
        <fullName evidence="15">Neurotransmitter-gated ion-channel ligand-binding domain-containing protein</fullName>
    </recommendedName>
</protein>
<keyword evidence="6" id="KW-0770">Synapse</keyword>
<dbReference type="InterPro" id="IPR036719">
    <property type="entry name" value="Neuro-gated_channel_TM_sf"/>
</dbReference>
<feature type="signal peptide" evidence="14">
    <location>
        <begin position="1"/>
        <end position="21"/>
    </location>
</feature>
<dbReference type="InterPro" id="IPR038050">
    <property type="entry name" value="Neuro_actylchol_rec"/>
</dbReference>
<dbReference type="GO" id="GO:0045211">
    <property type="term" value="C:postsynaptic membrane"/>
    <property type="evidence" value="ECO:0007669"/>
    <property type="project" value="UniProtKB-SubCell"/>
</dbReference>
<gene>
    <name evidence="16" type="ORF">O3M35_007682</name>
</gene>
<feature type="transmembrane region" description="Helical" evidence="13">
    <location>
        <begin position="305"/>
        <end position="329"/>
    </location>
</feature>
<dbReference type="GO" id="GO:0004888">
    <property type="term" value="F:transmembrane signaling receptor activity"/>
    <property type="evidence" value="ECO:0007669"/>
    <property type="project" value="InterPro"/>
</dbReference>
<dbReference type="InterPro" id="IPR002394">
    <property type="entry name" value="Nicotinic_acetylcholine_rcpt"/>
</dbReference>